<dbReference type="KEGG" id="eus:EUTSA_v10014840mg"/>
<dbReference type="EMBL" id="KI517464">
    <property type="protein sequence ID" value="ESQ43450.1"/>
    <property type="molecule type" value="Genomic_DNA"/>
</dbReference>
<name>V4KZP3_EUTSA</name>
<gene>
    <name evidence="2" type="ORF">EUTSA_v10014840mg</name>
</gene>
<protein>
    <submittedName>
        <fullName evidence="2">Uncharacterized protein</fullName>
    </submittedName>
</protein>
<evidence type="ECO:0000256" key="1">
    <source>
        <dbReference type="SAM" id="SignalP"/>
    </source>
</evidence>
<keyword evidence="3" id="KW-1185">Reference proteome</keyword>
<accession>V4KZP3</accession>
<evidence type="ECO:0000313" key="2">
    <source>
        <dbReference type="EMBL" id="ESQ43450.1"/>
    </source>
</evidence>
<dbReference type="Proteomes" id="UP000030689">
    <property type="component" value="Unassembled WGS sequence"/>
</dbReference>
<organism evidence="2 3">
    <name type="scientific">Eutrema salsugineum</name>
    <name type="common">Saltwater cress</name>
    <name type="synonym">Sisymbrium salsugineum</name>
    <dbReference type="NCBI Taxonomy" id="72664"/>
    <lineage>
        <taxon>Eukaryota</taxon>
        <taxon>Viridiplantae</taxon>
        <taxon>Streptophyta</taxon>
        <taxon>Embryophyta</taxon>
        <taxon>Tracheophyta</taxon>
        <taxon>Spermatophyta</taxon>
        <taxon>Magnoliopsida</taxon>
        <taxon>eudicotyledons</taxon>
        <taxon>Gunneridae</taxon>
        <taxon>Pentapetalae</taxon>
        <taxon>rosids</taxon>
        <taxon>malvids</taxon>
        <taxon>Brassicales</taxon>
        <taxon>Brassicaceae</taxon>
        <taxon>Eutremeae</taxon>
        <taxon>Eutrema</taxon>
    </lineage>
</organism>
<evidence type="ECO:0000313" key="3">
    <source>
        <dbReference type="Proteomes" id="UP000030689"/>
    </source>
</evidence>
<reference evidence="2 3" key="1">
    <citation type="journal article" date="2013" name="Front. Plant Sci.">
        <title>The Reference Genome of the Halophytic Plant Eutrema salsugineum.</title>
        <authorList>
            <person name="Yang R."/>
            <person name="Jarvis D.E."/>
            <person name="Chen H."/>
            <person name="Beilstein M.A."/>
            <person name="Grimwood J."/>
            <person name="Jenkins J."/>
            <person name="Shu S."/>
            <person name="Prochnik S."/>
            <person name="Xin M."/>
            <person name="Ma C."/>
            <person name="Schmutz J."/>
            <person name="Wing R.A."/>
            <person name="Mitchell-Olds T."/>
            <person name="Schumaker K.S."/>
            <person name="Wang X."/>
        </authorList>
    </citation>
    <scope>NUCLEOTIDE SEQUENCE [LARGE SCALE GENOMIC DNA]</scope>
</reference>
<proteinExistence type="predicted"/>
<dbReference type="AlphaFoldDB" id="V4KZP3"/>
<feature type="chain" id="PRO_5004720223" evidence="1">
    <location>
        <begin position="40"/>
        <end position="170"/>
    </location>
</feature>
<sequence>MFIPSVDPNQYHLEMFQEHEPKRTTLFLLFALLILTSESYPFDDGCIKECDWTKGSHFVTANQSPAKYGGSSSTPHDSPNLYQFLVVVVLHGYFYCIHQCYSRLSGVDLDHCGETFVSYFADEVVVKSSENDEVALLSLPFSSTQAFAVSFNPLAVGSSPQMVVQVFIDP</sequence>
<dbReference type="Gramene" id="ESQ43450">
    <property type="protein sequence ID" value="ESQ43450"/>
    <property type="gene ID" value="EUTSA_v10014840mg"/>
</dbReference>
<feature type="signal peptide" evidence="1">
    <location>
        <begin position="1"/>
        <end position="39"/>
    </location>
</feature>
<keyword evidence="1" id="KW-0732">Signal</keyword>